<dbReference type="SUPFAM" id="SSF47005">
    <property type="entry name" value="Peripheral subunit-binding domain of 2-oxo acid dehydrogenase complex"/>
    <property type="match status" value="1"/>
</dbReference>
<dbReference type="PANTHER" id="PTHR43178">
    <property type="entry name" value="DIHYDROLIPOAMIDE ACETYLTRANSFERASE COMPONENT OF PYRUVATE DEHYDROGENASE COMPLEX"/>
    <property type="match status" value="1"/>
</dbReference>
<evidence type="ECO:0000313" key="14">
    <source>
        <dbReference type="EMBL" id="KAJ1917160.1"/>
    </source>
</evidence>
<protein>
    <recommendedName>
        <fullName evidence="10">Dihydrolipoamide acetyltransferase component of pyruvate dehydrogenase complex</fullName>
        <ecNumber evidence="10">2.3.1.-</ecNumber>
    </recommendedName>
</protein>
<dbReference type="Gene3D" id="4.10.320.10">
    <property type="entry name" value="E3-binding domain"/>
    <property type="match status" value="1"/>
</dbReference>
<dbReference type="FunFam" id="2.40.50.100:FF:000013">
    <property type="entry name" value="Dihydrolipoamide acetyltransferase component of pyruvate dehydrogenase complex"/>
    <property type="match status" value="1"/>
</dbReference>
<evidence type="ECO:0000256" key="6">
    <source>
        <dbReference type="ARBA" id="ARBA00022946"/>
    </source>
</evidence>
<evidence type="ECO:0000256" key="8">
    <source>
        <dbReference type="ARBA" id="ARBA00023315"/>
    </source>
</evidence>
<dbReference type="SUPFAM" id="SSF51230">
    <property type="entry name" value="Single hybrid motif"/>
    <property type="match status" value="1"/>
</dbReference>
<dbReference type="GO" id="GO:0045333">
    <property type="term" value="P:cellular respiration"/>
    <property type="evidence" value="ECO:0007669"/>
    <property type="project" value="UniProtKB-ARBA"/>
</dbReference>
<keyword evidence="8 10" id="KW-0012">Acyltransferase</keyword>
<dbReference type="PROSITE" id="PS00189">
    <property type="entry name" value="LIPOYL"/>
    <property type="match status" value="1"/>
</dbReference>
<dbReference type="InterPro" id="IPR023213">
    <property type="entry name" value="CAT-like_dom_sf"/>
</dbReference>
<evidence type="ECO:0000256" key="7">
    <source>
        <dbReference type="ARBA" id="ARBA00023128"/>
    </source>
</evidence>
<dbReference type="InterPro" id="IPR036625">
    <property type="entry name" value="E3-bd_dom_sf"/>
</dbReference>
<comment type="similarity">
    <text evidence="3 10">Belongs to the 2-oxoacid dehydrogenase family.</text>
</comment>
<comment type="catalytic activity">
    <reaction evidence="9">
        <text>N(6)-[(R)-dihydrolipoyl]-L-lysyl-[protein] + 2-methylpropanoyl-CoA = N(6)-[(R)-S(8)-2-methylpropanoyldihydrolipoyl]-L-lysyl-[protein] + CoA</text>
        <dbReference type="Rhea" id="RHEA:18865"/>
        <dbReference type="Rhea" id="RHEA-COMP:10475"/>
        <dbReference type="Rhea" id="RHEA-COMP:10497"/>
        <dbReference type="ChEBI" id="CHEBI:57287"/>
        <dbReference type="ChEBI" id="CHEBI:57338"/>
        <dbReference type="ChEBI" id="CHEBI:83100"/>
        <dbReference type="ChEBI" id="CHEBI:83142"/>
        <dbReference type="EC" id="2.3.1.168"/>
    </reaction>
    <physiologicalReaction direction="left-to-right" evidence="9">
        <dbReference type="Rhea" id="RHEA:18866"/>
    </physiologicalReaction>
</comment>
<keyword evidence="5 10" id="KW-0450">Lipoyl</keyword>
<dbReference type="CDD" id="cd06849">
    <property type="entry name" value="lipoyl_domain"/>
    <property type="match status" value="1"/>
</dbReference>
<comment type="cofactor">
    <cofactor evidence="1 10">
        <name>(R)-lipoate</name>
        <dbReference type="ChEBI" id="CHEBI:83088"/>
    </cofactor>
</comment>
<gene>
    <name evidence="14" type="ORF">H4219_003350</name>
</gene>
<dbReference type="InterPro" id="IPR050743">
    <property type="entry name" value="2-oxoacid_DH_E2_comp"/>
</dbReference>
<dbReference type="GO" id="GO:0016407">
    <property type="term" value="F:acetyltransferase activity"/>
    <property type="evidence" value="ECO:0007669"/>
    <property type="project" value="TreeGrafter"/>
</dbReference>
<evidence type="ECO:0000256" key="9">
    <source>
        <dbReference type="ARBA" id="ARBA00051775"/>
    </source>
</evidence>
<comment type="caution">
    <text evidence="14">The sequence shown here is derived from an EMBL/GenBank/DDBJ whole genome shotgun (WGS) entry which is preliminary data.</text>
</comment>
<feature type="region of interest" description="Disordered" evidence="11">
    <location>
        <begin position="131"/>
        <end position="174"/>
    </location>
</feature>
<evidence type="ECO:0000256" key="11">
    <source>
        <dbReference type="SAM" id="MobiDB-lite"/>
    </source>
</evidence>
<name>A0A9W8A0A7_9FUNG</name>
<comment type="subcellular location">
    <subcellularLocation>
        <location evidence="2">Mitochondrion matrix</location>
    </subcellularLocation>
</comment>
<feature type="domain" description="Lipoyl-binding" evidence="12">
    <location>
        <begin position="54"/>
        <end position="129"/>
    </location>
</feature>
<organism evidence="14 15">
    <name type="scientific">Mycoemilia scoparia</name>
    <dbReference type="NCBI Taxonomy" id="417184"/>
    <lineage>
        <taxon>Eukaryota</taxon>
        <taxon>Fungi</taxon>
        <taxon>Fungi incertae sedis</taxon>
        <taxon>Zoopagomycota</taxon>
        <taxon>Kickxellomycotina</taxon>
        <taxon>Kickxellomycetes</taxon>
        <taxon>Kickxellales</taxon>
        <taxon>Kickxellaceae</taxon>
        <taxon>Mycoemilia</taxon>
    </lineage>
</organism>
<feature type="domain" description="Peripheral subunit-binding (PSBD)" evidence="13">
    <location>
        <begin position="178"/>
        <end position="215"/>
    </location>
</feature>
<dbReference type="GO" id="GO:0005759">
    <property type="term" value="C:mitochondrial matrix"/>
    <property type="evidence" value="ECO:0007669"/>
    <property type="project" value="UniProtKB-SubCell"/>
</dbReference>
<dbReference type="AlphaFoldDB" id="A0A9W8A0A7"/>
<dbReference type="PANTHER" id="PTHR43178:SF5">
    <property type="entry name" value="LIPOAMIDE ACYLTRANSFERASE COMPONENT OF BRANCHED-CHAIN ALPHA-KETO ACID DEHYDROGENASE COMPLEX, MITOCHONDRIAL"/>
    <property type="match status" value="1"/>
</dbReference>
<evidence type="ECO:0000256" key="5">
    <source>
        <dbReference type="ARBA" id="ARBA00022823"/>
    </source>
</evidence>
<accession>A0A9W8A0A7</accession>
<proteinExistence type="inferred from homology"/>
<evidence type="ECO:0000256" key="4">
    <source>
        <dbReference type="ARBA" id="ARBA00022679"/>
    </source>
</evidence>
<dbReference type="SUPFAM" id="SSF52777">
    <property type="entry name" value="CoA-dependent acyltransferases"/>
    <property type="match status" value="1"/>
</dbReference>
<dbReference type="FunFam" id="4.10.320.10:FF:000002">
    <property type="entry name" value="Dihydrolipoamide acetyltransferase component of pyruvate dehydrogenase complex"/>
    <property type="match status" value="1"/>
</dbReference>
<dbReference type="Gene3D" id="2.40.50.100">
    <property type="match status" value="1"/>
</dbReference>
<dbReference type="GO" id="GO:0031405">
    <property type="term" value="F:lipoic acid binding"/>
    <property type="evidence" value="ECO:0007669"/>
    <property type="project" value="TreeGrafter"/>
</dbReference>
<dbReference type="Gene3D" id="3.30.559.10">
    <property type="entry name" value="Chloramphenicol acetyltransferase-like domain"/>
    <property type="match status" value="1"/>
</dbReference>
<evidence type="ECO:0000256" key="3">
    <source>
        <dbReference type="ARBA" id="ARBA00007317"/>
    </source>
</evidence>
<dbReference type="InterPro" id="IPR004167">
    <property type="entry name" value="PSBD"/>
</dbReference>
<dbReference type="InterPro" id="IPR003016">
    <property type="entry name" value="2-oxoA_DH_lipoyl-BS"/>
</dbReference>
<dbReference type="InterPro" id="IPR011053">
    <property type="entry name" value="Single_hybrid_motif"/>
</dbReference>
<dbReference type="Pfam" id="PF00198">
    <property type="entry name" value="2-oxoacid_dh"/>
    <property type="match status" value="1"/>
</dbReference>
<dbReference type="PROSITE" id="PS51826">
    <property type="entry name" value="PSBD"/>
    <property type="match status" value="1"/>
</dbReference>
<dbReference type="FunFam" id="3.30.559.10:FF:000007">
    <property type="entry name" value="Dihydrolipoamide acetyltransferase component of pyruvate dehydrogenase complex"/>
    <property type="match status" value="1"/>
</dbReference>
<dbReference type="PROSITE" id="PS50968">
    <property type="entry name" value="BIOTINYL_LIPOYL"/>
    <property type="match status" value="1"/>
</dbReference>
<evidence type="ECO:0000259" key="13">
    <source>
        <dbReference type="PROSITE" id="PS51826"/>
    </source>
</evidence>
<evidence type="ECO:0000259" key="12">
    <source>
        <dbReference type="PROSITE" id="PS50968"/>
    </source>
</evidence>
<keyword evidence="4 10" id="KW-0808">Transferase</keyword>
<evidence type="ECO:0000256" key="1">
    <source>
        <dbReference type="ARBA" id="ARBA00001938"/>
    </source>
</evidence>
<dbReference type="Pfam" id="PF00364">
    <property type="entry name" value="Biotin_lipoyl"/>
    <property type="match status" value="1"/>
</dbReference>
<dbReference type="OrthoDB" id="15567at2759"/>
<keyword evidence="15" id="KW-1185">Reference proteome</keyword>
<evidence type="ECO:0000256" key="10">
    <source>
        <dbReference type="RuleBase" id="RU003423"/>
    </source>
</evidence>
<sequence>MFSAAKVARCLPTATRPSLCITRKAPLSLPVAMILRKGQGSYTCFHTHRQLQAVVPYKLADIGEGITECEIIQWFVKPGDKVSQFDKICEVQSDKATAEITSRYDGIVGKLHYSPGDMATVGMPLVDIETPESEGQAEGEPERADAPSSSQVAGEPAAIKADAEQDQGVCKPDSSLVYTTPAVRRVAKENGVDISTVKGTGRGGRILKEDVLNSLKSETEPVPAQASSAARAPGYPDEIVPLTSVQKAMFKNMTESLSIPHFSYKDEIIVDGIMRARSEINKQLQSSLSSSVNKISYMPFLIKAASMALAEYPILNGRLVPPSDNISQPQIQYRSSHNISIAMDTPKGLMTPNIKAVEKKSILEIAEELYRLQQAGATKSLTQADISGGTFSLSNIGVIGGTYLFPVLVPTQLCIGAIGRIQRLPRYGIVYNERTGASEEMLVPRNIMATSWCADHRVIDGAALARFVSKFKQTIESPTLMLANLK</sequence>
<evidence type="ECO:0000256" key="2">
    <source>
        <dbReference type="ARBA" id="ARBA00004305"/>
    </source>
</evidence>
<dbReference type="EMBL" id="JANBPU010000079">
    <property type="protein sequence ID" value="KAJ1917160.1"/>
    <property type="molecule type" value="Genomic_DNA"/>
</dbReference>
<reference evidence="14" key="1">
    <citation type="submission" date="2022-07" db="EMBL/GenBank/DDBJ databases">
        <title>Phylogenomic reconstructions and comparative analyses of Kickxellomycotina fungi.</title>
        <authorList>
            <person name="Reynolds N.K."/>
            <person name="Stajich J.E."/>
            <person name="Barry K."/>
            <person name="Grigoriev I.V."/>
            <person name="Crous P."/>
            <person name="Smith M.E."/>
        </authorList>
    </citation>
    <scope>NUCLEOTIDE SEQUENCE</scope>
    <source>
        <strain evidence="14">NBRC 100468</strain>
    </source>
</reference>
<dbReference type="InterPro" id="IPR000089">
    <property type="entry name" value="Biotin_lipoyl"/>
</dbReference>
<dbReference type="GO" id="GO:0043754">
    <property type="term" value="F:dihydrolipoamide branched chain acyltransferase activity"/>
    <property type="evidence" value="ECO:0007669"/>
    <property type="project" value="UniProtKB-EC"/>
</dbReference>
<dbReference type="Pfam" id="PF02817">
    <property type="entry name" value="E3_binding"/>
    <property type="match status" value="1"/>
</dbReference>
<dbReference type="EC" id="2.3.1.-" evidence="10"/>
<keyword evidence="6" id="KW-0809">Transit peptide</keyword>
<dbReference type="GO" id="GO:0005829">
    <property type="term" value="C:cytosol"/>
    <property type="evidence" value="ECO:0007669"/>
    <property type="project" value="UniProtKB-ARBA"/>
</dbReference>
<keyword evidence="7" id="KW-0496">Mitochondrion</keyword>
<dbReference type="Proteomes" id="UP001150538">
    <property type="component" value="Unassembled WGS sequence"/>
</dbReference>
<evidence type="ECO:0000313" key="15">
    <source>
        <dbReference type="Proteomes" id="UP001150538"/>
    </source>
</evidence>
<dbReference type="InterPro" id="IPR001078">
    <property type="entry name" value="2-oxoacid_DH_actylTfrase"/>
</dbReference>